<feature type="region of interest" description="Disordered" evidence="1">
    <location>
        <begin position="1"/>
        <end position="25"/>
    </location>
</feature>
<protein>
    <submittedName>
        <fullName evidence="2">Uncharacterized protein</fullName>
    </submittedName>
</protein>
<proteinExistence type="predicted"/>
<accession>A0AAW2RAF6</accession>
<organism evidence="2">
    <name type="scientific">Sesamum calycinum</name>
    <dbReference type="NCBI Taxonomy" id="2727403"/>
    <lineage>
        <taxon>Eukaryota</taxon>
        <taxon>Viridiplantae</taxon>
        <taxon>Streptophyta</taxon>
        <taxon>Embryophyta</taxon>
        <taxon>Tracheophyta</taxon>
        <taxon>Spermatophyta</taxon>
        <taxon>Magnoliopsida</taxon>
        <taxon>eudicotyledons</taxon>
        <taxon>Gunneridae</taxon>
        <taxon>Pentapetalae</taxon>
        <taxon>asterids</taxon>
        <taxon>lamiids</taxon>
        <taxon>Lamiales</taxon>
        <taxon>Pedaliaceae</taxon>
        <taxon>Sesamum</taxon>
    </lineage>
</organism>
<evidence type="ECO:0000256" key="1">
    <source>
        <dbReference type="SAM" id="MobiDB-lite"/>
    </source>
</evidence>
<name>A0AAW2RAF6_9LAMI</name>
<reference evidence="2" key="1">
    <citation type="submission" date="2020-06" db="EMBL/GenBank/DDBJ databases">
        <authorList>
            <person name="Li T."/>
            <person name="Hu X."/>
            <person name="Zhang T."/>
            <person name="Song X."/>
            <person name="Zhang H."/>
            <person name="Dai N."/>
            <person name="Sheng W."/>
            <person name="Hou X."/>
            <person name="Wei L."/>
        </authorList>
    </citation>
    <scope>NUCLEOTIDE SEQUENCE</scope>
    <source>
        <strain evidence="2">KEN8</strain>
        <tissue evidence="2">Leaf</tissue>
    </source>
</reference>
<dbReference type="EMBL" id="JACGWM010000004">
    <property type="protein sequence ID" value="KAL0376338.1"/>
    <property type="molecule type" value="Genomic_DNA"/>
</dbReference>
<gene>
    <name evidence="2" type="ORF">Scaly_0751400</name>
</gene>
<sequence>MPPPPLTGQKRGYPFSSRERSPDREGASFAKLFVGSVPRTATEEDGVQASQEWMWKTKNSDSELAMDILHIQEKLDDVGRNRLSCCWMGVFSRQWKHNLDACPWNKVEAFEAIPL</sequence>
<dbReference type="AlphaFoldDB" id="A0AAW2RAF6"/>
<comment type="caution">
    <text evidence="2">The sequence shown here is derived from an EMBL/GenBank/DDBJ whole genome shotgun (WGS) entry which is preliminary data.</text>
</comment>
<reference evidence="2" key="2">
    <citation type="journal article" date="2024" name="Plant">
        <title>Genomic evolution and insights into agronomic trait innovations of Sesamum species.</title>
        <authorList>
            <person name="Miao H."/>
            <person name="Wang L."/>
            <person name="Qu L."/>
            <person name="Liu H."/>
            <person name="Sun Y."/>
            <person name="Le M."/>
            <person name="Wang Q."/>
            <person name="Wei S."/>
            <person name="Zheng Y."/>
            <person name="Lin W."/>
            <person name="Duan Y."/>
            <person name="Cao H."/>
            <person name="Xiong S."/>
            <person name="Wang X."/>
            <person name="Wei L."/>
            <person name="Li C."/>
            <person name="Ma Q."/>
            <person name="Ju M."/>
            <person name="Zhao R."/>
            <person name="Li G."/>
            <person name="Mu C."/>
            <person name="Tian Q."/>
            <person name="Mei H."/>
            <person name="Zhang T."/>
            <person name="Gao T."/>
            <person name="Zhang H."/>
        </authorList>
    </citation>
    <scope>NUCLEOTIDE SEQUENCE</scope>
    <source>
        <strain evidence="2">KEN8</strain>
    </source>
</reference>
<evidence type="ECO:0000313" key="2">
    <source>
        <dbReference type="EMBL" id="KAL0376338.1"/>
    </source>
</evidence>